<evidence type="ECO:0000313" key="3">
    <source>
        <dbReference type="EMBL" id="RDW89651.1"/>
    </source>
</evidence>
<keyword evidence="4" id="KW-1185">Reference proteome</keyword>
<dbReference type="InterPro" id="IPR053175">
    <property type="entry name" value="DHMBA_Reg_Transcription_Factor"/>
</dbReference>
<proteinExistence type="predicted"/>
<accession>A0A3D8STZ9</accession>
<keyword evidence="1" id="KW-0560">Oxidoreductase</keyword>
<name>A0A3D8STZ9_9HELO</name>
<feature type="domain" description="NADP-dependent oxidoreductase" evidence="2">
    <location>
        <begin position="42"/>
        <end position="327"/>
    </location>
</feature>
<evidence type="ECO:0000313" key="4">
    <source>
        <dbReference type="Proteomes" id="UP000256645"/>
    </source>
</evidence>
<evidence type="ECO:0000259" key="2">
    <source>
        <dbReference type="Pfam" id="PF00248"/>
    </source>
</evidence>
<dbReference type="PANTHER" id="PTHR38791">
    <property type="entry name" value="ZN(II)2CYS6 TRANSCRIPTION FACTOR (EUROFUNG)-RELATED-RELATED"/>
    <property type="match status" value="1"/>
</dbReference>
<dbReference type="GO" id="GO:0016491">
    <property type="term" value="F:oxidoreductase activity"/>
    <property type="evidence" value="ECO:0007669"/>
    <property type="project" value="UniProtKB-KW"/>
</dbReference>
<reference evidence="3 4" key="1">
    <citation type="journal article" date="2018" name="IMA Fungus">
        <title>IMA Genome-F 9: Draft genome sequence of Annulohypoxylon stygium, Aspergillus mulundensis, Berkeleyomyces basicola (syn. Thielaviopsis basicola), Ceratocystis smalleyi, two Cercospora beticola strains, Coleophoma cylindrospora, Fusarium fracticaudum, Phialophora cf. hyalina, and Morchella septimelata.</title>
        <authorList>
            <person name="Wingfield B.D."/>
            <person name="Bills G.F."/>
            <person name="Dong Y."/>
            <person name="Huang W."/>
            <person name="Nel W.J."/>
            <person name="Swalarsk-Parry B.S."/>
            <person name="Vaghefi N."/>
            <person name="Wilken P.M."/>
            <person name="An Z."/>
            <person name="de Beer Z.W."/>
            <person name="De Vos L."/>
            <person name="Chen L."/>
            <person name="Duong T.A."/>
            <person name="Gao Y."/>
            <person name="Hammerbacher A."/>
            <person name="Kikkert J.R."/>
            <person name="Li Y."/>
            <person name="Li H."/>
            <person name="Li K."/>
            <person name="Li Q."/>
            <person name="Liu X."/>
            <person name="Ma X."/>
            <person name="Naidoo K."/>
            <person name="Pethybridge S.J."/>
            <person name="Sun J."/>
            <person name="Steenkamp E.T."/>
            <person name="van der Nest M.A."/>
            <person name="van Wyk S."/>
            <person name="Wingfield M.J."/>
            <person name="Xiong C."/>
            <person name="Yue Q."/>
            <person name="Zhang X."/>
        </authorList>
    </citation>
    <scope>NUCLEOTIDE SEQUENCE [LARGE SCALE GENOMIC DNA]</scope>
    <source>
        <strain evidence="3 4">BP6252</strain>
    </source>
</reference>
<sequence length="883" mass="97906">MATLAGKPVTANGLGLMSMILVYLMNVYGTDASRSGMTLPNTCLPDEEAFKVLKAALASGANVWNGADFYGTPSENSLHLMNRYFIKYPEDADKVVLCIKSGVVSAKFDMDASPEAMRGMVENSNKILDGKKTIDIFGPARVDSNVPVEKTVEGLAQLVKEGKIGGIQLSEVRAETIRQAAKVAKIDMVEAEVSLWSTDIFENGVAEVCAELGIVVVGHTPLGAGMLAGQLQNPNDLPEKDYHRMFPRFQGENFEKNLELVKELQKLAQAKSCSVPQLALSWIKSHNGKPGMPFIIPVAGARSESRVKENCTDIGLSESDLKEINSILSRFPVAGPINVSVCVRLYYLVNISPAQAKLDQYGFAYKPAIQQSWYIVGSLLDHVGNCDKRAGSCGQCTRANLKCPGYQNPGALVFRDQTASVIQKAADAPEDGCRKMIFAKNDPSPPNLSPCQTDLTPYPLPPVESRAKDVFVSQYVLRYSSMMGYIPHFLPSMNKPMHLMSTFRAVSLLYFSNEVMSPSVLDEAWRSYGFALSLTNKALQQPQAATHNTTLLTIFLLDLFERLANKRQLGMISETRHINGALALFRLRGQSLFHDPMAVSMFSQLKVLILTSCLEHNTDVPNDFIAIHKFASHSMDVEHPDWSFSVLLMRFIGVKASFYTRENLSNAVQSALQLDDDFEQTCMNMPRSWHFDTITGLLPPDLSHKGCYHRYPSAEVCRTWNNFRLIRILLNEIILELLQNPEHGAFFNTTFIETGQQIHTCDLTIERMCNEICASLPQFAREPSCFSVEANKIAQSASLDMHGQISTSQRRSQATALVFALYTAASSSTCSSRNRRWIFEELQTMGSEMNISEARIVSEILLKNGKVNPWVIANTLELFTFGP</sequence>
<dbReference type="OrthoDB" id="5429770at2759"/>
<organism evidence="3 4">
    <name type="scientific">Coleophoma cylindrospora</name>
    <dbReference type="NCBI Taxonomy" id="1849047"/>
    <lineage>
        <taxon>Eukaryota</taxon>
        <taxon>Fungi</taxon>
        <taxon>Dikarya</taxon>
        <taxon>Ascomycota</taxon>
        <taxon>Pezizomycotina</taxon>
        <taxon>Leotiomycetes</taxon>
        <taxon>Helotiales</taxon>
        <taxon>Dermateaceae</taxon>
        <taxon>Coleophoma</taxon>
    </lineage>
</organism>
<dbReference type="PANTHER" id="PTHR38791:SF1">
    <property type="entry name" value="TRANSCRIPTION FACTOR, PUTATIVE-RELATED"/>
    <property type="match status" value="1"/>
</dbReference>
<dbReference type="SUPFAM" id="SSF51430">
    <property type="entry name" value="NAD(P)-linked oxidoreductase"/>
    <property type="match status" value="1"/>
</dbReference>
<dbReference type="STRING" id="1849047.A0A3D8STZ9"/>
<dbReference type="Pfam" id="PF00248">
    <property type="entry name" value="Aldo_ket_red"/>
    <property type="match status" value="1"/>
</dbReference>
<dbReference type="EMBL" id="PDLM01000001">
    <property type="protein sequence ID" value="RDW89651.1"/>
    <property type="molecule type" value="Genomic_DNA"/>
</dbReference>
<dbReference type="AlphaFoldDB" id="A0A3D8STZ9"/>
<evidence type="ECO:0000256" key="1">
    <source>
        <dbReference type="ARBA" id="ARBA00023002"/>
    </source>
</evidence>
<dbReference type="Proteomes" id="UP000256645">
    <property type="component" value="Unassembled WGS sequence"/>
</dbReference>
<dbReference type="InterPro" id="IPR023210">
    <property type="entry name" value="NADP_OxRdtase_dom"/>
</dbReference>
<dbReference type="InterPro" id="IPR036812">
    <property type="entry name" value="NAD(P)_OxRdtase_dom_sf"/>
</dbReference>
<protein>
    <recommendedName>
        <fullName evidence="2">NADP-dependent oxidoreductase domain-containing protein</fullName>
    </recommendedName>
</protein>
<gene>
    <name evidence="3" type="ORF">BP6252_01683</name>
</gene>
<comment type="caution">
    <text evidence="3">The sequence shown here is derived from an EMBL/GenBank/DDBJ whole genome shotgun (WGS) entry which is preliminary data.</text>
</comment>
<dbReference type="CDD" id="cd19077">
    <property type="entry name" value="AKR_AKR8A1-2"/>
    <property type="match status" value="1"/>
</dbReference>
<dbReference type="Gene3D" id="3.20.20.100">
    <property type="entry name" value="NADP-dependent oxidoreductase domain"/>
    <property type="match status" value="1"/>
</dbReference>